<dbReference type="InterPro" id="IPR006683">
    <property type="entry name" value="Thioestr_dom"/>
</dbReference>
<dbReference type="AlphaFoldDB" id="X1Q6S6"/>
<protein>
    <recommendedName>
        <fullName evidence="1">Thioesterase domain-containing protein</fullName>
    </recommendedName>
</protein>
<feature type="domain" description="Thioesterase" evidence="1">
    <location>
        <begin position="3"/>
        <end position="45"/>
    </location>
</feature>
<dbReference type="CDD" id="cd03443">
    <property type="entry name" value="PaaI_thioesterase"/>
    <property type="match status" value="1"/>
</dbReference>
<proteinExistence type="predicted"/>
<comment type="caution">
    <text evidence="2">The sequence shown here is derived from an EMBL/GenBank/DDBJ whole genome shotgun (WGS) entry which is preliminary data.</text>
</comment>
<dbReference type="EMBL" id="BARV01044861">
    <property type="protein sequence ID" value="GAI63928.1"/>
    <property type="molecule type" value="Genomic_DNA"/>
</dbReference>
<organism evidence="2">
    <name type="scientific">marine sediment metagenome</name>
    <dbReference type="NCBI Taxonomy" id="412755"/>
    <lineage>
        <taxon>unclassified sequences</taxon>
        <taxon>metagenomes</taxon>
        <taxon>ecological metagenomes</taxon>
    </lineage>
</organism>
<dbReference type="Pfam" id="PF03061">
    <property type="entry name" value="4HBT"/>
    <property type="match status" value="1"/>
</dbReference>
<sequence length="46" mass="5231">MSTVDLRVDYLRPGKGKIFTATASVLRTGKKLAVTRMELHNEEKRL</sequence>
<dbReference type="SUPFAM" id="SSF54637">
    <property type="entry name" value="Thioesterase/thiol ester dehydrase-isomerase"/>
    <property type="match status" value="1"/>
</dbReference>
<name>X1Q6S6_9ZZZZ</name>
<gene>
    <name evidence="2" type="ORF">S06H3_66106</name>
</gene>
<reference evidence="2" key="1">
    <citation type="journal article" date="2014" name="Front. Microbiol.">
        <title>High frequency of phylogenetically diverse reductive dehalogenase-homologous genes in deep subseafloor sedimentary metagenomes.</title>
        <authorList>
            <person name="Kawai M."/>
            <person name="Futagami T."/>
            <person name="Toyoda A."/>
            <person name="Takaki Y."/>
            <person name="Nishi S."/>
            <person name="Hori S."/>
            <person name="Arai W."/>
            <person name="Tsubouchi T."/>
            <person name="Morono Y."/>
            <person name="Uchiyama I."/>
            <person name="Ito T."/>
            <person name="Fujiyama A."/>
            <person name="Inagaki F."/>
            <person name="Takami H."/>
        </authorList>
    </citation>
    <scope>NUCLEOTIDE SEQUENCE</scope>
    <source>
        <strain evidence="2">Expedition CK06-06</strain>
    </source>
</reference>
<feature type="non-terminal residue" evidence="2">
    <location>
        <position position="46"/>
    </location>
</feature>
<dbReference type="Gene3D" id="3.10.129.10">
    <property type="entry name" value="Hotdog Thioesterase"/>
    <property type="match status" value="1"/>
</dbReference>
<evidence type="ECO:0000259" key="1">
    <source>
        <dbReference type="Pfam" id="PF03061"/>
    </source>
</evidence>
<accession>X1Q6S6</accession>
<dbReference type="InterPro" id="IPR029069">
    <property type="entry name" value="HotDog_dom_sf"/>
</dbReference>
<evidence type="ECO:0000313" key="2">
    <source>
        <dbReference type="EMBL" id="GAI63928.1"/>
    </source>
</evidence>